<feature type="transmembrane region" description="Helical" evidence="1">
    <location>
        <begin position="120"/>
        <end position="143"/>
    </location>
</feature>
<dbReference type="EMBL" id="LBXN01000028">
    <property type="protein sequence ID" value="KKR32918.1"/>
    <property type="molecule type" value="Genomic_DNA"/>
</dbReference>
<feature type="transmembrane region" description="Helical" evidence="1">
    <location>
        <begin position="30"/>
        <end position="50"/>
    </location>
</feature>
<evidence type="ECO:0000256" key="1">
    <source>
        <dbReference type="SAM" id="Phobius"/>
    </source>
</evidence>
<comment type="caution">
    <text evidence="3">The sequence shown here is derived from an EMBL/GenBank/DDBJ whole genome shotgun (WGS) entry which is preliminary data.</text>
</comment>
<dbReference type="InterPro" id="IPR037185">
    <property type="entry name" value="EmrE-like"/>
</dbReference>
<feature type="transmembrane region" description="Helical" evidence="1">
    <location>
        <begin position="178"/>
        <end position="199"/>
    </location>
</feature>
<name>A0A0G0PYD8_9BACT</name>
<feature type="transmembrane region" description="Helical" evidence="1">
    <location>
        <begin position="267"/>
        <end position="284"/>
    </location>
</feature>
<dbReference type="Proteomes" id="UP000034539">
    <property type="component" value="Unassembled WGS sequence"/>
</dbReference>
<feature type="transmembrane region" description="Helical" evidence="1">
    <location>
        <begin position="238"/>
        <end position="260"/>
    </location>
</feature>
<dbReference type="AlphaFoldDB" id="A0A0G0PYD8"/>
<evidence type="ECO:0000313" key="3">
    <source>
        <dbReference type="EMBL" id="KKR32918.1"/>
    </source>
</evidence>
<accession>A0A0G0PYD8</accession>
<organism evidence="3 4">
    <name type="scientific">Candidatus Gottesmanbacteria bacterium GW2011_GWC2_39_8</name>
    <dbReference type="NCBI Taxonomy" id="1618450"/>
    <lineage>
        <taxon>Bacteria</taxon>
        <taxon>Candidatus Gottesmaniibacteriota</taxon>
    </lineage>
</organism>
<evidence type="ECO:0000313" key="4">
    <source>
        <dbReference type="Proteomes" id="UP000034539"/>
    </source>
</evidence>
<dbReference type="Pfam" id="PF00892">
    <property type="entry name" value="EamA"/>
    <property type="match status" value="2"/>
</dbReference>
<keyword evidence="1" id="KW-0472">Membrane</keyword>
<dbReference type="InterPro" id="IPR000620">
    <property type="entry name" value="EamA_dom"/>
</dbReference>
<keyword evidence="1" id="KW-1133">Transmembrane helix</keyword>
<feature type="transmembrane region" description="Helical" evidence="1">
    <location>
        <begin position="62"/>
        <end position="80"/>
    </location>
</feature>
<proteinExistence type="predicted"/>
<gene>
    <name evidence="3" type="ORF">UT63_C0028G0007</name>
</gene>
<evidence type="ECO:0000259" key="2">
    <source>
        <dbReference type="Pfam" id="PF00892"/>
    </source>
</evidence>
<protein>
    <recommendedName>
        <fullName evidence="2">EamA domain-containing protein</fullName>
    </recommendedName>
</protein>
<keyword evidence="1" id="KW-0812">Transmembrane</keyword>
<feature type="transmembrane region" description="Helical" evidence="1">
    <location>
        <begin position="6"/>
        <end position="23"/>
    </location>
</feature>
<feature type="domain" description="EamA" evidence="2">
    <location>
        <begin position="3"/>
        <end position="133"/>
    </location>
</feature>
<dbReference type="Gene3D" id="1.10.3730.20">
    <property type="match status" value="2"/>
</dbReference>
<reference evidence="3 4" key="1">
    <citation type="journal article" date="2015" name="Nature">
        <title>rRNA introns, odd ribosomes, and small enigmatic genomes across a large radiation of phyla.</title>
        <authorList>
            <person name="Brown C.T."/>
            <person name="Hug L.A."/>
            <person name="Thomas B.C."/>
            <person name="Sharon I."/>
            <person name="Castelle C.J."/>
            <person name="Singh A."/>
            <person name="Wilkins M.J."/>
            <person name="Williams K.H."/>
            <person name="Banfield J.F."/>
        </authorList>
    </citation>
    <scope>NUCLEOTIDE SEQUENCE [LARGE SCALE GENOMIC DNA]</scope>
</reference>
<dbReference type="SUPFAM" id="SSF103481">
    <property type="entry name" value="Multidrug resistance efflux transporter EmrE"/>
    <property type="match status" value="2"/>
</dbReference>
<feature type="domain" description="EamA" evidence="2">
    <location>
        <begin position="156"/>
        <end position="284"/>
    </location>
</feature>
<sequence>MPIIYALLAMIFWGLALFLAALASRKIGNVLTLFWMELFGLATGTVYLVFNHVQLSGSIVPNLPILFTIAILQLTAYLSFYKGTEKGQVSLVAPLGSSWSLITVLLSVIFLGEILKPSQIFAILLILAGIITVAFNIFGIFKGKSFKFLEGTKEGLLAMLGWGISLYFLILPSKELGWFIPAFGFRLFIVLMLLFYIKYSKLNLFPKDKKLPLNLLIPIGVFDMLAFFAYSLGVSKGFGSIVAPISSAYALVTIFLGIIFLKEKIGLRQIAGILGIISGLILISL</sequence>
<feature type="transmembrane region" description="Helical" evidence="1">
    <location>
        <begin position="211"/>
        <end position="232"/>
    </location>
</feature>
<feature type="transmembrane region" description="Helical" evidence="1">
    <location>
        <begin position="155"/>
        <end position="172"/>
    </location>
</feature>
<dbReference type="GO" id="GO:0016020">
    <property type="term" value="C:membrane"/>
    <property type="evidence" value="ECO:0007669"/>
    <property type="project" value="InterPro"/>
</dbReference>
<feature type="transmembrane region" description="Helical" evidence="1">
    <location>
        <begin position="92"/>
        <end position="114"/>
    </location>
</feature>